<keyword evidence="9" id="KW-0560">Oxidoreductase</keyword>
<dbReference type="GO" id="GO:0016491">
    <property type="term" value="F:oxidoreductase activity"/>
    <property type="evidence" value="ECO:0007669"/>
    <property type="project" value="UniProtKB-KW"/>
</dbReference>
<accession>A0A174SWU2</accession>
<evidence type="ECO:0000256" key="6">
    <source>
        <dbReference type="ARBA" id="ARBA00023014"/>
    </source>
</evidence>
<name>A0A174SWU2_9FIRM</name>
<feature type="domain" description="Radical SAM core" evidence="8">
    <location>
        <begin position="10"/>
        <end position="140"/>
    </location>
</feature>
<dbReference type="SFLD" id="SFLDG01386">
    <property type="entry name" value="main_SPASM_domain-containing"/>
    <property type="match status" value="1"/>
</dbReference>
<keyword evidence="3" id="KW-0949">S-adenosyl-L-methionine</keyword>
<dbReference type="Gene3D" id="3.20.20.70">
    <property type="entry name" value="Aldolase class I"/>
    <property type="match status" value="1"/>
</dbReference>
<dbReference type="InterPro" id="IPR058240">
    <property type="entry name" value="rSAM_sf"/>
</dbReference>
<evidence type="ECO:0000256" key="4">
    <source>
        <dbReference type="ARBA" id="ARBA00022723"/>
    </source>
</evidence>
<dbReference type="PANTHER" id="PTHR43273">
    <property type="entry name" value="ANAEROBIC SULFATASE-MATURATING ENZYME HOMOLOG ASLB-RELATED"/>
    <property type="match status" value="1"/>
</dbReference>
<dbReference type="Pfam" id="PF04055">
    <property type="entry name" value="Radical_SAM"/>
    <property type="match status" value="1"/>
</dbReference>
<evidence type="ECO:0000313" key="9">
    <source>
        <dbReference type="EMBL" id="CUP99875.1"/>
    </source>
</evidence>
<dbReference type="EMBL" id="CZAL01000029">
    <property type="protein sequence ID" value="CUP99875.1"/>
    <property type="molecule type" value="Genomic_DNA"/>
</dbReference>
<dbReference type="SFLD" id="SFLDG01067">
    <property type="entry name" value="SPASM/twitch_domain_containing"/>
    <property type="match status" value="1"/>
</dbReference>
<dbReference type="CDD" id="cd01335">
    <property type="entry name" value="Radical_SAM"/>
    <property type="match status" value="1"/>
</dbReference>
<dbReference type="AlphaFoldDB" id="A0A174SWU2"/>
<evidence type="ECO:0000313" key="10">
    <source>
        <dbReference type="Proteomes" id="UP000095709"/>
    </source>
</evidence>
<dbReference type="RefSeq" id="WP_055268254.1">
    <property type="nucleotide sequence ID" value="NZ_CZAL01000029.1"/>
</dbReference>
<reference evidence="9 10" key="1">
    <citation type="submission" date="2015-09" db="EMBL/GenBank/DDBJ databases">
        <authorList>
            <consortium name="Pathogen Informatics"/>
        </authorList>
    </citation>
    <scope>NUCLEOTIDE SEQUENCE [LARGE SCALE GENOMIC DNA]</scope>
    <source>
        <strain evidence="9 10">2789STDY5834885</strain>
    </source>
</reference>
<keyword evidence="6" id="KW-0411">Iron-sulfur</keyword>
<protein>
    <submittedName>
        <fullName evidence="9">Anaerobic sulfatase-maturating enzyme</fullName>
        <ecNumber evidence="9">1.8.98.-</ecNumber>
    </submittedName>
</protein>
<evidence type="ECO:0000259" key="8">
    <source>
        <dbReference type="Pfam" id="PF04055"/>
    </source>
</evidence>
<dbReference type="InterPro" id="IPR007197">
    <property type="entry name" value="rSAM"/>
</dbReference>
<dbReference type="SUPFAM" id="SSF102114">
    <property type="entry name" value="Radical SAM enzymes"/>
    <property type="match status" value="1"/>
</dbReference>
<dbReference type="InterPro" id="IPR013785">
    <property type="entry name" value="Aldolase_TIM"/>
</dbReference>
<gene>
    <name evidence="9" type="ORF">ERS852498_03361</name>
</gene>
<dbReference type="SFLD" id="SFLDG01384">
    <property type="entry name" value="thioether_bond_formation_requi"/>
    <property type="match status" value="1"/>
</dbReference>
<evidence type="ECO:0000256" key="2">
    <source>
        <dbReference type="ARBA" id="ARBA00022485"/>
    </source>
</evidence>
<dbReference type="InterPro" id="IPR000385">
    <property type="entry name" value="MoaA_NifB_PqqE_Fe-S-bd_CS"/>
</dbReference>
<sequence>MLNQERIMLLVTENCNLNCVYCYEHQKNSKVMSFSMAKDILDKQLSKCDPKAPVVIEVFGGEAFANFKLIKEIEEYVSSQYSHLHVMYETTTNGTLVHGEVQEWLLEHKDQFFIALSLDGTKEMHDVNRIYKNGIGSYDNIDIEFFAKTWPGCPAKMTVSKNTLSHLAEGVKYLDGLGFKCDATLSIGVDWDASKYVPVLIEELNKLVDYYVENDSIPLCTMLNMDLRLIFTPADDDYRFCGAGLDMTCFDTAGNAYPCQGFAPVSIGDGAEEYCNFDEKKFRFTDDNPCKNCPWVRLCPNCYAANLQSTGNIQQIDPNLCELYKLCILASAKIQCNRILKKSDLSRDDQLTLKAISIIQKRIQ</sequence>
<evidence type="ECO:0000256" key="7">
    <source>
        <dbReference type="ARBA" id="ARBA00023601"/>
    </source>
</evidence>
<dbReference type="SFLD" id="SFLDS00029">
    <property type="entry name" value="Radical_SAM"/>
    <property type="match status" value="1"/>
</dbReference>
<dbReference type="GO" id="GO:0051539">
    <property type="term" value="F:4 iron, 4 sulfur cluster binding"/>
    <property type="evidence" value="ECO:0007669"/>
    <property type="project" value="UniProtKB-KW"/>
</dbReference>
<evidence type="ECO:0000256" key="3">
    <source>
        <dbReference type="ARBA" id="ARBA00022691"/>
    </source>
</evidence>
<dbReference type="PANTHER" id="PTHR43273:SF3">
    <property type="entry name" value="ANAEROBIC SULFATASE-MATURATING ENZYME HOMOLOG ASLB-RELATED"/>
    <property type="match status" value="1"/>
</dbReference>
<keyword evidence="4" id="KW-0479">Metal-binding</keyword>
<proteinExistence type="inferred from homology"/>
<dbReference type="GO" id="GO:0046872">
    <property type="term" value="F:metal ion binding"/>
    <property type="evidence" value="ECO:0007669"/>
    <property type="project" value="UniProtKB-KW"/>
</dbReference>
<comment type="cofactor">
    <cofactor evidence="1">
        <name>[4Fe-4S] cluster</name>
        <dbReference type="ChEBI" id="CHEBI:49883"/>
    </cofactor>
</comment>
<dbReference type="EC" id="1.8.98.-" evidence="9"/>
<evidence type="ECO:0000256" key="5">
    <source>
        <dbReference type="ARBA" id="ARBA00023004"/>
    </source>
</evidence>
<dbReference type="InterPro" id="IPR023867">
    <property type="entry name" value="Sulphatase_maturase_rSAM"/>
</dbReference>
<keyword evidence="2" id="KW-0004">4Fe-4S</keyword>
<comment type="similarity">
    <text evidence="7">Belongs to the radical SAM superfamily. Anaerobic sulfatase-maturating enzyme family.</text>
</comment>
<evidence type="ECO:0000256" key="1">
    <source>
        <dbReference type="ARBA" id="ARBA00001966"/>
    </source>
</evidence>
<keyword evidence="5" id="KW-0408">Iron</keyword>
<dbReference type="Proteomes" id="UP000095709">
    <property type="component" value="Unassembled WGS sequence"/>
</dbReference>
<dbReference type="PROSITE" id="PS01305">
    <property type="entry name" value="MOAA_NIFB_PQQE"/>
    <property type="match status" value="1"/>
</dbReference>
<organism evidence="9 10">
    <name type="scientific">Fusicatenibacter saccharivorans</name>
    <dbReference type="NCBI Taxonomy" id="1150298"/>
    <lineage>
        <taxon>Bacteria</taxon>
        <taxon>Bacillati</taxon>
        <taxon>Bacillota</taxon>
        <taxon>Clostridia</taxon>
        <taxon>Lachnospirales</taxon>
        <taxon>Lachnospiraceae</taxon>
        <taxon>Fusicatenibacter</taxon>
    </lineage>
</organism>